<dbReference type="OrthoDB" id="66418at2759"/>
<keyword evidence="2" id="KW-0812">Transmembrane</keyword>
<evidence type="ECO:0000256" key="5">
    <source>
        <dbReference type="ARBA" id="ARBA00022803"/>
    </source>
</evidence>
<keyword evidence="12" id="KW-0675">Receptor</keyword>
<dbReference type="GO" id="GO:0008320">
    <property type="term" value="F:protein transmembrane transporter activity"/>
    <property type="evidence" value="ECO:0007669"/>
    <property type="project" value="TreeGrafter"/>
</dbReference>
<keyword evidence="7" id="KW-0496">Mitochondrion</keyword>
<name>A0A6A4W9Z7_AMPAM</name>
<keyword evidence="8" id="KW-0472">Membrane</keyword>
<feature type="compositionally biased region" description="Basic and acidic residues" evidence="11">
    <location>
        <begin position="40"/>
        <end position="56"/>
    </location>
</feature>
<evidence type="ECO:0000313" key="12">
    <source>
        <dbReference type="EMBL" id="KAF0298928.1"/>
    </source>
</evidence>
<reference evidence="12 13" key="1">
    <citation type="submission" date="2019-07" db="EMBL/GenBank/DDBJ databases">
        <title>Draft genome assembly of a fouling barnacle, Amphibalanus amphitrite (Darwin, 1854): The first reference genome for Thecostraca.</title>
        <authorList>
            <person name="Kim W."/>
        </authorList>
    </citation>
    <scope>NUCLEOTIDE SEQUENCE [LARGE SCALE GENOMIC DNA]</scope>
    <source>
        <strain evidence="12">SNU_AA5</strain>
        <tissue evidence="12">Soma without cirri and trophi</tissue>
    </source>
</reference>
<dbReference type="EMBL" id="VIIS01001401">
    <property type="protein sequence ID" value="KAF0298928.1"/>
    <property type="molecule type" value="Genomic_DNA"/>
</dbReference>
<keyword evidence="6" id="KW-1133">Transmembrane helix</keyword>
<keyword evidence="3" id="KW-0677">Repeat</keyword>
<dbReference type="SUPFAM" id="SSF48452">
    <property type="entry name" value="TPR-like"/>
    <property type="match status" value="2"/>
</dbReference>
<dbReference type="GO" id="GO:0045039">
    <property type="term" value="P:protein insertion into mitochondrial inner membrane"/>
    <property type="evidence" value="ECO:0007669"/>
    <property type="project" value="TreeGrafter"/>
</dbReference>
<feature type="repeat" description="TPR" evidence="10">
    <location>
        <begin position="506"/>
        <end position="539"/>
    </location>
</feature>
<dbReference type="InterPro" id="IPR011990">
    <property type="entry name" value="TPR-like_helical_dom_sf"/>
</dbReference>
<evidence type="ECO:0000256" key="9">
    <source>
        <dbReference type="ARBA" id="ARBA00038030"/>
    </source>
</evidence>
<feature type="repeat" description="TPR" evidence="10">
    <location>
        <begin position="328"/>
        <end position="361"/>
    </location>
</feature>
<feature type="repeat" description="TPR" evidence="10">
    <location>
        <begin position="437"/>
        <end position="470"/>
    </location>
</feature>
<organism evidence="12 13">
    <name type="scientific">Amphibalanus amphitrite</name>
    <name type="common">Striped barnacle</name>
    <name type="synonym">Balanus amphitrite</name>
    <dbReference type="NCBI Taxonomy" id="1232801"/>
    <lineage>
        <taxon>Eukaryota</taxon>
        <taxon>Metazoa</taxon>
        <taxon>Ecdysozoa</taxon>
        <taxon>Arthropoda</taxon>
        <taxon>Crustacea</taxon>
        <taxon>Multicrustacea</taxon>
        <taxon>Cirripedia</taxon>
        <taxon>Thoracica</taxon>
        <taxon>Thoracicalcarea</taxon>
        <taxon>Balanomorpha</taxon>
        <taxon>Balanoidea</taxon>
        <taxon>Balanidae</taxon>
        <taxon>Amphibalaninae</taxon>
        <taxon>Amphibalanus</taxon>
    </lineage>
</organism>
<protein>
    <submittedName>
        <fullName evidence="12">Mitochondrial import receptor subunit TOM70</fullName>
    </submittedName>
</protein>
<evidence type="ECO:0000256" key="4">
    <source>
        <dbReference type="ARBA" id="ARBA00022787"/>
    </source>
</evidence>
<evidence type="ECO:0000313" key="13">
    <source>
        <dbReference type="Proteomes" id="UP000440578"/>
    </source>
</evidence>
<evidence type="ECO:0000256" key="7">
    <source>
        <dbReference type="ARBA" id="ARBA00023128"/>
    </source>
</evidence>
<keyword evidence="4" id="KW-1000">Mitochondrion outer membrane</keyword>
<dbReference type="GO" id="GO:0005741">
    <property type="term" value="C:mitochondrial outer membrane"/>
    <property type="evidence" value="ECO:0007669"/>
    <property type="project" value="UniProtKB-SubCell"/>
</dbReference>
<keyword evidence="5 10" id="KW-0802">TPR repeat</keyword>
<feature type="repeat" description="TPR" evidence="10">
    <location>
        <begin position="82"/>
        <end position="115"/>
    </location>
</feature>
<evidence type="ECO:0000256" key="3">
    <source>
        <dbReference type="ARBA" id="ARBA00022737"/>
    </source>
</evidence>
<comment type="caution">
    <text evidence="12">The sequence shown here is derived from an EMBL/GenBank/DDBJ whole genome shotgun (WGS) entry which is preliminary data.</text>
</comment>
<feature type="region of interest" description="Disordered" evidence="11">
    <location>
        <begin position="40"/>
        <end position="85"/>
    </location>
</feature>
<sequence>MAASSGAVSESGAIPKWQIALAVGTPVVLGVGYYLYKSSKTEDKGKKSSEKKDLVEKTASSDSAANAATPPDPVPETPLDKARASKNKGNKYFKVQKYNEAIKCYDSAIELCPPDQAQDLSTFHQNRAAAHEQLGNHAASRHDCDRALQLAPRYAKALHRRAKACEALGELSQALRDVTAVCILEGFQNQATLMMADRVLKELGKRHAKEALQNRQPVMPSKHFVQTFLSSFAEDPLSDCWRKEDTSAPTADDADLRGWARACRAIQTSSYEDVVPACSEEIESAGPRRLEATLLRGTLHQLTGQNRAARDDYTVVIEDNASSSKLRVNALIKRGSIHLQLDAPEASVADFKKAIDIDEKNSDIYHHRGQINLLMEMTDQAMADFETAVKLKPDFPIACVQKTYTDYRHACATENRAKIAKVNEEFKSLISRFPNCSECYVLYAQVMADQEKFQEADELFKQAIQVDPDRATVYVHRGLLQLQWKGDVTEATKLISRSLELDDKGEFAYETLGTIEVQRGNLRRAMELFDKAIPFAKTEAELSHLFSLRDAAQAQAEVAQQLGISVPTPPGL</sequence>
<dbReference type="InterPro" id="IPR019734">
    <property type="entry name" value="TPR_rpt"/>
</dbReference>
<dbReference type="PANTHER" id="PTHR46208">
    <property type="entry name" value="MITOCHONDRIAL IMPORT RECEPTOR SUBUNIT TOM70"/>
    <property type="match status" value="1"/>
</dbReference>
<keyword evidence="13" id="KW-1185">Reference proteome</keyword>
<evidence type="ECO:0000256" key="2">
    <source>
        <dbReference type="ARBA" id="ARBA00022692"/>
    </source>
</evidence>
<dbReference type="SMART" id="SM00028">
    <property type="entry name" value="TPR"/>
    <property type="match status" value="8"/>
</dbReference>
<dbReference type="AlphaFoldDB" id="A0A6A4W9Z7"/>
<dbReference type="Proteomes" id="UP000440578">
    <property type="component" value="Unassembled WGS sequence"/>
</dbReference>
<accession>A0A6A4W9Z7</accession>
<dbReference type="Gene3D" id="1.25.40.10">
    <property type="entry name" value="Tetratricopeptide repeat domain"/>
    <property type="match status" value="2"/>
</dbReference>
<dbReference type="GO" id="GO:0030150">
    <property type="term" value="P:protein import into mitochondrial matrix"/>
    <property type="evidence" value="ECO:0007669"/>
    <property type="project" value="TreeGrafter"/>
</dbReference>
<feature type="repeat" description="TPR" evidence="10">
    <location>
        <begin position="362"/>
        <end position="395"/>
    </location>
</feature>
<evidence type="ECO:0000256" key="1">
    <source>
        <dbReference type="ARBA" id="ARBA00004572"/>
    </source>
</evidence>
<dbReference type="PANTHER" id="PTHR46208:SF1">
    <property type="entry name" value="MITOCHONDRIAL IMPORT RECEPTOR SUBUNIT TOM70"/>
    <property type="match status" value="1"/>
</dbReference>
<dbReference type="PROSITE" id="PS50005">
    <property type="entry name" value="TPR"/>
    <property type="match status" value="5"/>
</dbReference>
<dbReference type="GO" id="GO:0030943">
    <property type="term" value="F:mitochondrion targeting sequence binding"/>
    <property type="evidence" value="ECO:0007669"/>
    <property type="project" value="TreeGrafter"/>
</dbReference>
<feature type="compositionally biased region" description="Low complexity" evidence="11">
    <location>
        <begin position="58"/>
        <end position="69"/>
    </location>
</feature>
<evidence type="ECO:0000256" key="8">
    <source>
        <dbReference type="ARBA" id="ARBA00023136"/>
    </source>
</evidence>
<evidence type="ECO:0000256" key="6">
    <source>
        <dbReference type="ARBA" id="ARBA00022989"/>
    </source>
</evidence>
<proteinExistence type="inferred from homology"/>
<gene>
    <name evidence="12" type="primary">TOMM70</name>
    <name evidence="12" type="ORF">FJT64_003745</name>
</gene>
<comment type="similarity">
    <text evidence="9">Belongs to the Tom70 family.</text>
</comment>
<dbReference type="Pfam" id="PF00515">
    <property type="entry name" value="TPR_1"/>
    <property type="match status" value="1"/>
</dbReference>
<dbReference type="Pfam" id="PF13181">
    <property type="entry name" value="TPR_8"/>
    <property type="match status" value="3"/>
</dbReference>
<evidence type="ECO:0000256" key="10">
    <source>
        <dbReference type="PROSITE-ProRule" id="PRU00339"/>
    </source>
</evidence>
<evidence type="ECO:0000256" key="11">
    <source>
        <dbReference type="SAM" id="MobiDB-lite"/>
    </source>
</evidence>
<comment type="subcellular location">
    <subcellularLocation>
        <location evidence="1">Mitochondrion outer membrane</location>
        <topology evidence="1">Single-pass membrane protein</topology>
    </subcellularLocation>
</comment>